<evidence type="ECO:0000313" key="3">
    <source>
        <dbReference type="EMBL" id="NEK96336.1"/>
    </source>
</evidence>
<protein>
    <submittedName>
        <fullName evidence="4">Universal stress protein</fullName>
    </submittedName>
</protein>
<dbReference type="RefSeq" id="WP_163613031.1">
    <property type="nucleotide sequence ID" value="NZ_JAAGWB010000064.1"/>
</dbReference>
<dbReference type="Proteomes" id="UP000471152">
    <property type="component" value="Unassembled WGS sequence"/>
</dbReference>
<dbReference type="EMBL" id="JAAGWB010000064">
    <property type="protein sequence ID" value="NEN53236.1"/>
    <property type="molecule type" value="Genomic_DNA"/>
</dbReference>
<dbReference type="AlphaFoldDB" id="A0A6P0HDR9"/>
<evidence type="ECO:0000313" key="6">
    <source>
        <dbReference type="Proteomes" id="UP000471152"/>
    </source>
</evidence>
<comment type="caution">
    <text evidence="4">The sequence shown here is derived from an EMBL/GenBank/DDBJ whole genome shotgun (WGS) entry which is preliminary data.</text>
</comment>
<dbReference type="PRINTS" id="PR01438">
    <property type="entry name" value="UNVRSLSTRESS"/>
</dbReference>
<evidence type="ECO:0000313" key="4">
    <source>
        <dbReference type="EMBL" id="NEN53236.1"/>
    </source>
</evidence>
<dbReference type="InterPro" id="IPR006016">
    <property type="entry name" value="UspA"/>
</dbReference>
<comment type="similarity">
    <text evidence="1">Belongs to the universal stress protein A family.</text>
</comment>
<dbReference type="CDD" id="cd00293">
    <property type="entry name" value="USP-like"/>
    <property type="match status" value="1"/>
</dbReference>
<feature type="domain" description="UspA" evidence="2">
    <location>
        <begin position="3"/>
        <end position="129"/>
    </location>
</feature>
<keyword evidence="5" id="KW-1185">Reference proteome</keyword>
<evidence type="ECO:0000259" key="2">
    <source>
        <dbReference type="Pfam" id="PF00582"/>
    </source>
</evidence>
<evidence type="ECO:0000313" key="5">
    <source>
        <dbReference type="Proteomes" id="UP000468828"/>
    </source>
</evidence>
<accession>A0A6P0HDR9</accession>
<dbReference type="SUPFAM" id="SSF52402">
    <property type="entry name" value="Adenine nucleotide alpha hydrolases-like"/>
    <property type="match status" value="1"/>
</dbReference>
<gene>
    <name evidence="4" type="ORF">G3R41_20230</name>
    <name evidence="3" type="ORF">GCU67_19515</name>
</gene>
<dbReference type="InterPro" id="IPR014729">
    <property type="entry name" value="Rossmann-like_a/b/a_fold"/>
</dbReference>
<name>A0A6P0HDR9_9ACTN</name>
<dbReference type="Proteomes" id="UP000468828">
    <property type="component" value="Unassembled WGS sequence"/>
</dbReference>
<sequence>MSVVVGYVPDATGLLAVTEAARQARWRGTDVVVVNAIDDSGYVRPTAADERDLDALDARLVAEGVPHQIRHLDVGTARAAEVILAVAVEVSAELIVVGIHRRSPVGKMLLGSTAQRVLLESTCPVLAVRAHEPA</sequence>
<reference evidence="3 5" key="1">
    <citation type="submission" date="2020-01" db="EMBL/GenBank/DDBJ databases">
        <title>the WGS Modestobacter muralis CPCC 204518.</title>
        <authorList>
            <person name="Jiang Z."/>
        </authorList>
    </citation>
    <scope>NUCLEOTIDE SEQUENCE [LARGE SCALE GENOMIC DNA]</scope>
    <source>
        <strain evidence="3 5">DSM 100205</strain>
    </source>
</reference>
<proteinExistence type="inferred from homology"/>
<dbReference type="PANTHER" id="PTHR46268">
    <property type="entry name" value="STRESS RESPONSE PROTEIN NHAX"/>
    <property type="match status" value="1"/>
</dbReference>
<dbReference type="PANTHER" id="PTHR46268:SF6">
    <property type="entry name" value="UNIVERSAL STRESS PROTEIN UP12"/>
    <property type="match status" value="1"/>
</dbReference>
<organism evidence="4 6">
    <name type="scientific">Modestobacter muralis</name>
    <dbReference type="NCBI Taxonomy" id="1608614"/>
    <lineage>
        <taxon>Bacteria</taxon>
        <taxon>Bacillati</taxon>
        <taxon>Actinomycetota</taxon>
        <taxon>Actinomycetes</taxon>
        <taxon>Geodermatophilales</taxon>
        <taxon>Geodermatophilaceae</taxon>
        <taxon>Modestobacter</taxon>
    </lineage>
</organism>
<dbReference type="Gene3D" id="3.40.50.620">
    <property type="entry name" value="HUPs"/>
    <property type="match status" value="1"/>
</dbReference>
<evidence type="ECO:0000256" key="1">
    <source>
        <dbReference type="ARBA" id="ARBA00008791"/>
    </source>
</evidence>
<dbReference type="InterPro" id="IPR006015">
    <property type="entry name" value="Universal_stress_UspA"/>
</dbReference>
<reference evidence="4 6" key="2">
    <citation type="submission" date="2020-02" db="EMBL/GenBank/DDBJ databases">
        <title>The WGS of Modestobacter muralis DSM 100205.</title>
        <authorList>
            <person name="Jiang Z."/>
        </authorList>
    </citation>
    <scope>NUCLEOTIDE SEQUENCE [LARGE SCALE GENOMIC DNA]</scope>
    <source>
        <strain evidence="4 6">DSM 100205</strain>
    </source>
</reference>
<dbReference type="Pfam" id="PF00582">
    <property type="entry name" value="Usp"/>
    <property type="match status" value="1"/>
</dbReference>
<dbReference type="EMBL" id="JAAGWH010000061">
    <property type="protein sequence ID" value="NEK96336.1"/>
    <property type="molecule type" value="Genomic_DNA"/>
</dbReference>